<keyword evidence="3 6" id="KW-0812">Transmembrane</keyword>
<keyword evidence="2" id="KW-0488">Methylation</keyword>
<protein>
    <submittedName>
        <fullName evidence="7">Type II secretion system protein G</fullName>
    </submittedName>
</protein>
<comment type="caution">
    <text evidence="7">The sequence shown here is derived from an EMBL/GenBank/DDBJ whole genome shotgun (WGS) entry which is preliminary data.</text>
</comment>
<accession>A0A5C5WFF4</accession>
<dbReference type="PANTHER" id="PTHR30093:SF44">
    <property type="entry name" value="TYPE II SECRETION SYSTEM CORE PROTEIN G"/>
    <property type="match status" value="1"/>
</dbReference>
<evidence type="ECO:0000256" key="3">
    <source>
        <dbReference type="ARBA" id="ARBA00022692"/>
    </source>
</evidence>
<dbReference type="NCBIfam" id="TIGR02532">
    <property type="entry name" value="IV_pilin_GFxxxE"/>
    <property type="match status" value="1"/>
</dbReference>
<dbReference type="InterPro" id="IPR045584">
    <property type="entry name" value="Pilin-like"/>
</dbReference>
<dbReference type="AlphaFoldDB" id="A0A5C5WFF4"/>
<evidence type="ECO:0000256" key="4">
    <source>
        <dbReference type="ARBA" id="ARBA00022989"/>
    </source>
</evidence>
<dbReference type="Proteomes" id="UP000318995">
    <property type="component" value="Unassembled WGS sequence"/>
</dbReference>
<dbReference type="PRINTS" id="PR00813">
    <property type="entry name" value="BCTERIALGSPG"/>
</dbReference>
<evidence type="ECO:0000313" key="8">
    <source>
        <dbReference type="Proteomes" id="UP000318995"/>
    </source>
</evidence>
<dbReference type="GO" id="GO:0015628">
    <property type="term" value="P:protein secretion by the type II secretion system"/>
    <property type="evidence" value="ECO:0007669"/>
    <property type="project" value="InterPro"/>
</dbReference>
<gene>
    <name evidence="7" type="primary">xcpT_1</name>
    <name evidence="7" type="ORF">Pla111_05900</name>
</gene>
<dbReference type="InterPro" id="IPR000983">
    <property type="entry name" value="Bac_GSPG_pilin"/>
</dbReference>
<keyword evidence="8" id="KW-1185">Reference proteome</keyword>
<dbReference type="SUPFAM" id="SSF54523">
    <property type="entry name" value="Pili subunits"/>
    <property type="match status" value="1"/>
</dbReference>
<evidence type="ECO:0000256" key="5">
    <source>
        <dbReference type="ARBA" id="ARBA00023136"/>
    </source>
</evidence>
<sequence length="125" mass="13350">MNDATFLHRQPIVPRRAFSLLELLAVVTILGVIAAIVLPRVTQGNDKAKQSVCAHNTGQLNSAIERYYLDNGVWPSANLSELGVSGGTYFPDGLPTCPVSSQAYRIDPSGATKHVVGHTNGDHSP</sequence>
<reference evidence="7 8" key="1">
    <citation type="submission" date="2019-02" db="EMBL/GenBank/DDBJ databases">
        <title>Deep-cultivation of Planctomycetes and their phenomic and genomic characterization uncovers novel biology.</title>
        <authorList>
            <person name="Wiegand S."/>
            <person name="Jogler M."/>
            <person name="Boedeker C."/>
            <person name="Pinto D."/>
            <person name="Vollmers J."/>
            <person name="Rivas-Marin E."/>
            <person name="Kohn T."/>
            <person name="Peeters S.H."/>
            <person name="Heuer A."/>
            <person name="Rast P."/>
            <person name="Oberbeckmann S."/>
            <person name="Bunk B."/>
            <person name="Jeske O."/>
            <person name="Meyerdierks A."/>
            <person name="Storesund J.E."/>
            <person name="Kallscheuer N."/>
            <person name="Luecker S."/>
            <person name="Lage O.M."/>
            <person name="Pohl T."/>
            <person name="Merkel B.J."/>
            <person name="Hornburger P."/>
            <person name="Mueller R.-W."/>
            <person name="Bruemmer F."/>
            <person name="Labrenz M."/>
            <person name="Spormann A.M."/>
            <person name="Op Den Camp H."/>
            <person name="Overmann J."/>
            <person name="Amann R."/>
            <person name="Jetten M.S.M."/>
            <person name="Mascher T."/>
            <person name="Medema M.H."/>
            <person name="Devos D.P."/>
            <person name="Kaster A.-K."/>
            <person name="Ovreas L."/>
            <person name="Rohde M."/>
            <person name="Galperin M.Y."/>
            <person name="Jogler C."/>
        </authorList>
    </citation>
    <scope>NUCLEOTIDE SEQUENCE [LARGE SCALE GENOMIC DNA]</scope>
    <source>
        <strain evidence="7 8">Pla111</strain>
    </source>
</reference>
<dbReference type="EMBL" id="SJPH01000001">
    <property type="protein sequence ID" value="TWT48815.1"/>
    <property type="molecule type" value="Genomic_DNA"/>
</dbReference>
<dbReference type="GO" id="GO:0016020">
    <property type="term" value="C:membrane"/>
    <property type="evidence" value="ECO:0007669"/>
    <property type="project" value="UniProtKB-SubCell"/>
</dbReference>
<dbReference type="PANTHER" id="PTHR30093">
    <property type="entry name" value="GENERAL SECRETION PATHWAY PROTEIN G"/>
    <property type="match status" value="1"/>
</dbReference>
<organism evidence="7 8">
    <name type="scientific">Botrimarina hoheduenensis</name>
    <dbReference type="NCBI Taxonomy" id="2528000"/>
    <lineage>
        <taxon>Bacteria</taxon>
        <taxon>Pseudomonadati</taxon>
        <taxon>Planctomycetota</taxon>
        <taxon>Planctomycetia</taxon>
        <taxon>Pirellulales</taxon>
        <taxon>Lacipirellulaceae</taxon>
        <taxon>Botrimarina</taxon>
    </lineage>
</organism>
<keyword evidence="4 6" id="KW-1133">Transmembrane helix</keyword>
<evidence type="ECO:0000313" key="7">
    <source>
        <dbReference type="EMBL" id="TWT48815.1"/>
    </source>
</evidence>
<evidence type="ECO:0000256" key="2">
    <source>
        <dbReference type="ARBA" id="ARBA00022481"/>
    </source>
</evidence>
<name>A0A5C5WFF4_9BACT</name>
<comment type="subcellular location">
    <subcellularLocation>
        <location evidence="1">Membrane</location>
        <topology evidence="1">Single-pass membrane protein</topology>
    </subcellularLocation>
</comment>
<proteinExistence type="predicted"/>
<feature type="transmembrane region" description="Helical" evidence="6">
    <location>
        <begin position="20"/>
        <end position="41"/>
    </location>
</feature>
<dbReference type="RefSeq" id="WP_197524696.1">
    <property type="nucleotide sequence ID" value="NZ_SJPH01000001.1"/>
</dbReference>
<dbReference type="InterPro" id="IPR012902">
    <property type="entry name" value="N_methyl_site"/>
</dbReference>
<evidence type="ECO:0000256" key="1">
    <source>
        <dbReference type="ARBA" id="ARBA00004167"/>
    </source>
</evidence>
<keyword evidence="5 6" id="KW-0472">Membrane</keyword>
<dbReference type="Pfam" id="PF07963">
    <property type="entry name" value="N_methyl"/>
    <property type="match status" value="1"/>
</dbReference>
<evidence type="ECO:0000256" key="6">
    <source>
        <dbReference type="SAM" id="Phobius"/>
    </source>
</evidence>
<dbReference type="Gene3D" id="3.30.700.10">
    <property type="entry name" value="Glycoprotein, Type 4 Pilin"/>
    <property type="match status" value="1"/>
</dbReference>
<dbReference type="GO" id="GO:0015627">
    <property type="term" value="C:type II protein secretion system complex"/>
    <property type="evidence" value="ECO:0007669"/>
    <property type="project" value="InterPro"/>
</dbReference>